<evidence type="ECO:0000256" key="1">
    <source>
        <dbReference type="ARBA" id="ARBA00022679"/>
    </source>
</evidence>
<name>A0ABU6NHG0_9BACI</name>
<gene>
    <name evidence="3" type="ORF">P5F74_04890</name>
</gene>
<keyword evidence="2" id="KW-0012">Acyltransferase</keyword>
<dbReference type="RefSeq" id="WP_328236676.1">
    <property type="nucleotide sequence ID" value="NZ_JAROAS010000006.1"/>
</dbReference>
<reference evidence="3 4" key="1">
    <citation type="submission" date="2023-03" db="EMBL/GenBank/DDBJ databases">
        <title>Bacillus Genome Sequencing.</title>
        <authorList>
            <person name="Dunlap C."/>
        </authorList>
    </citation>
    <scope>NUCLEOTIDE SEQUENCE [LARGE SCALE GENOMIC DNA]</scope>
    <source>
        <strain evidence="3 4">B-4107</strain>
    </source>
</reference>
<evidence type="ECO:0000256" key="2">
    <source>
        <dbReference type="ARBA" id="ARBA00023315"/>
    </source>
</evidence>
<keyword evidence="4" id="KW-1185">Reference proteome</keyword>
<protein>
    <recommendedName>
        <fullName evidence="5">GNAT family N-acetyltransferase</fullName>
    </recommendedName>
</protein>
<dbReference type="EMBL" id="JAROAS010000006">
    <property type="protein sequence ID" value="MED4127471.1"/>
    <property type="molecule type" value="Genomic_DNA"/>
</dbReference>
<keyword evidence="1" id="KW-0808">Transferase</keyword>
<accession>A0ABU6NHG0</accession>
<sequence length="177" mass="19956">MEKSVITLSDLILENSGGELDLLLRSFLCEKNPSIESFLHNKAILQEDQDGARTTLIFDDISNDIIGYYTIKLQTFNFTNASGKQRKSLAGSKEANSFLAILIAKLGRADKYKGIVKGSEILAYALSSCDEIKRLTAEKVVCVEFVDEPTLLKFYTDNQFIPLQRNENNLNIHFRKI</sequence>
<evidence type="ECO:0008006" key="5">
    <source>
        <dbReference type="Google" id="ProtNLM"/>
    </source>
</evidence>
<proteinExistence type="predicted"/>
<dbReference type="Gene3D" id="3.40.630.30">
    <property type="match status" value="1"/>
</dbReference>
<dbReference type="PANTHER" id="PTHR36449:SF1">
    <property type="entry name" value="ACETYLTRANSFERASE"/>
    <property type="match status" value="1"/>
</dbReference>
<organism evidence="3 4">
    <name type="scientific">Shouchella miscanthi</name>
    <dbReference type="NCBI Taxonomy" id="2598861"/>
    <lineage>
        <taxon>Bacteria</taxon>
        <taxon>Bacillati</taxon>
        <taxon>Bacillota</taxon>
        <taxon>Bacilli</taxon>
        <taxon>Bacillales</taxon>
        <taxon>Bacillaceae</taxon>
        <taxon>Shouchella</taxon>
    </lineage>
</organism>
<evidence type="ECO:0000313" key="4">
    <source>
        <dbReference type="Proteomes" id="UP001341820"/>
    </source>
</evidence>
<evidence type="ECO:0000313" key="3">
    <source>
        <dbReference type="EMBL" id="MED4127471.1"/>
    </source>
</evidence>
<dbReference type="PANTHER" id="PTHR36449">
    <property type="entry name" value="ACETYLTRANSFERASE-RELATED"/>
    <property type="match status" value="1"/>
</dbReference>
<dbReference type="Proteomes" id="UP001341820">
    <property type="component" value="Unassembled WGS sequence"/>
</dbReference>
<comment type="caution">
    <text evidence="3">The sequence shown here is derived from an EMBL/GenBank/DDBJ whole genome shotgun (WGS) entry which is preliminary data.</text>
</comment>